<comment type="caution">
    <text evidence="8">The sequence shown here is derived from an EMBL/GenBank/DDBJ whole genome shotgun (WGS) entry which is preliminary data.</text>
</comment>
<feature type="transmembrane region" description="Helical" evidence="6">
    <location>
        <begin position="114"/>
        <end position="141"/>
    </location>
</feature>
<sequence length="240" mass="26553">IINEKTIETFALGNPREAIGQYLIDVDDSVSLKIVGVVKNYNHRMLIMDMTPMMLRYNPEETSMAMVTFLPEINKQGDAIIEEAFATVNPGLIVDYEGFDDQLTFYYNLLFGDIVTVVGISTVLALIIACLGLLGMATYTIETKTKEVGIRKVLGATSRQLVLQLSKGFMSILLIAIVIAVPIAYFLNNLWLQEFAFRVPISVGVISFGVVILLVLGILTIGSQTYRATTINPVDHLRNE</sequence>
<protein>
    <recommendedName>
        <fullName evidence="7">ABC3 transporter permease C-terminal domain-containing protein</fullName>
    </recommendedName>
</protein>
<dbReference type="PANTHER" id="PTHR30572:SF18">
    <property type="entry name" value="ABC-TYPE MACROLIDE FAMILY EXPORT SYSTEM PERMEASE COMPONENT 2"/>
    <property type="match status" value="1"/>
</dbReference>
<dbReference type="InterPro" id="IPR050250">
    <property type="entry name" value="Macrolide_Exporter_MacB"/>
</dbReference>
<comment type="subcellular location">
    <subcellularLocation>
        <location evidence="1">Cell membrane</location>
        <topology evidence="1">Multi-pass membrane protein</topology>
    </subcellularLocation>
</comment>
<accession>X1B264</accession>
<keyword evidence="2" id="KW-1003">Cell membrane</keyword>
<evidence type="ECO:0000259" key="7">
    <source>
        <dbReference type="Pfam" id="PF02687"/>
    </source>
</evidence>
<proteinExistence type="predicted"/>
<keyword evidence="3 6" id="KW-0812">Transmembrane</keyword>
<dbReference type="EMBL" id="BART01010472">
    <property type="protein sequence ID" value="GAG89025.1"/>
    <property type="molecule type" value="Genomic_DNA"/>
</dbReference>
<dbReference type="PANTHER" id="PTHR30572">
    <property type="entry name" value="MEMBRANE COMPONENT OF TRANSPORTER-RELATED"/>
    <property type="match status" value="1"/>
</dbReference>
<dbReference type="Pfam" id="PF02687">
    <property type="entry name" value="FtsX"/>
    <property type="match status" value="1"/>
</dbReference>
<name>X1B264_9ZZZZ</name>
<feature type="domain" description="ABC3 transporter permease C-terminal" evidence="7">
    <location>
        <begin position="121"/>
        <end position="230"/>
    </location>
</feature>
<evidence type="ECO:0000256" key="2">
    <source>
        <dbReference type="ARBA" id="ARBA00022475"/>
    </source>
</evidence>
<keyword evidence="5 6" id="KW-0472">Membrane</keyword>
<evidence type="ECO:0000256" key="1">
    <source>
        <dbReference type="ARBA" id="ARBA00004651"/>
    </source>
</evidence>
<gene>
    <name evidence="8" type="ORF">S01H4_22750</name>
</gene>
<organism evidence="8">
    <name type="scientific">marine sediment metagenome</name>
    <dbReference type="NCBI Taxonomy" id="412755"/>
    <lineage>
        <taxon>unclassified sequences</taxon>
        <taxon>metagenomes</taxon>
        <taxon>ecological metagenomes</taxon>
    </lineage>
</organism>
<evidence type="ECO:0000256" key="5">
    <source>
        <dbReference type="ARBA" id="ARBA00023136"/>
    </source>
</evidence>
<dbReference type="GO" id="GO:0022857">
    <property type="term" value="F:transmembrane transporter activity"/>
    <property type="evidence" value="ECO:0007669"/>
    <property type="project" value="TreeGrafter"/>
</dbReference>
<reference evidence="8" key="1">
    <citation type="journal article" date="2014" name="Front. Microbiol.">
        <title>High frequency of phylogenetically diverse reductive dehalogenase-homologous genes in deep subseafloor sedimentary metagenomes.</title>
        <authorList>
            <person name="Kawai M."/>
            <person name="Futagami T."/>
            <person name="Toyoda A."/>
            <person name="Takaki Y."/>
            <person name="Nishi S."/>
            <person name="Hori S."/>
            <person name="Arai W."/>
            <person name="Tsubouchi T."/>
            <person name="Morono Y."/>
            <person name="Uchiyama I."/>
            <person name="Ito T."/>
            <person name="Fujiyama A."/>
            <person name="Inagaki F."/>
            <person name="Takami H."/>
        </authorList>
    </citation>
    <scope>NUCLEOTIDE SEQUENCE</scope>
    <source>
        <strain evidence="8">Expedition CK06-06</strain>
    </source>
</reference>
<feature type="transmembrane region" description="Helical" evidence="6">
    <location>
        <begin position="161"/>
        <end position="187"/>
    </location>
</feature>
<evidence type="ECO:0000256" key="3">
    <source>
        <dbReference type="ARBA" id="ARBA00022692"/>
    </source>
</evidence>
<feature type="transmembrane region" description="Helical" evidence="6">
    <location>
        <begin position="199"/>
        <end position="221"/>
    </location>
</feature>
<keyword evidence="4 6" id="KW-1133">Transmembrane helix</keyword>
<evidence type="ECO:0000313" key="8">
    <source>
        <dbReference type="EMBL" id="GAG89025.1"/>
    </source>
</evidence>
<dbReference type="AlphaFoldDB" id="X1B264"/>
<dbReference type="InterPro" id="IPR003838">
    <property type="entry name" value="ABC3_permease_C"/>
</dbReference>
<dbReference type="GO" id="GO:0005886">
    <property type="term" value="C:plasma membrane"/>
    <property type="evidence" value="ECO:0007669"/>
    <property type="project" value="UniProtKB-SubCell"/>
</dbReference>
<evidence type="ECO:0000256" key="6">
    <source>
        <dbReference type="SAM" id="Phobius"/>
    </source>
</evidence>
<evidence type="ECO:0000256" key="4">
    <source>
        <dbReference type="ARBA" id="ARBA00022989"/>
    </source>
</evidence>
<feature type="non-terminal residue" evidence="8">
    <location>
        <position position="1"/>
    </location>
</feature>